<keyword evidence="5 10" id="KW-0210">Decarboxylase</keyword>
<evidence type="ECO:0000256" key="3">
    <source>
        <dbReference type="ARBA" id="ARBA00004861"/>
    </source>
</evidence>
<comment type="pathway">
    <text evidence="3 10 13">Pyrimidine metabolism; UMP biosynthesis via de novo pathway; UMP from orotate: step 2/2.</text>
</comment>
<dbReference type="Proteomes" id="UP000194154">
    <property type="component" value="Chromosome"/>
</dbReference>
<feature type="binding site" evidence="10 12">
    <location>
        <position position="208"/>
    </location>
    <ligand>
        <name>substrate</name>
    </ligand>
</feature>
<feature type="binding site" evidence="10 12">
    <location>
        <position position="30"/>
    </location>
    <ligand>
        <name>substrate</name>
    </ligand>
</feature>
<comment type="function">
    <text evidence="1">Catalyzes the condensation of ribulose 5-phosphate with formaldehyde to form 3-hexulose 6-phosphate.</text>
</comment>
<evidence type="ECO:0000256" key="4">
    <source>
        <dbReference type="ARBA" id="ARBA00011738"/>
    </source>
</evidence>
<dbReference type="EC" id="4.1.1.23" evidence="10"/>
<feature type="binding site" evidence="10 12">
    <location>
        <position position="9"/>
    </location>
    <ligand>
        <name>substrate</name>
    </ligand>
</feature>
<feature type="binding site" evidence="10 12">
    <location>
        <position position="207"/>
    </location>
    <ligand>
        <name>substrate</name>
    </ligand>
</feature>
<evidence type="ECO:0000313" key="16">
    <source>
        <dbReference type="Proteomes" id="UP000194154"/>
    </source>
</evidence>
<dbReference type="InterPro" id="IPR047596">
    <property type="entry name" value="OMPdecase_bac"/>
</dbReference>
<comment type="catalytic activity">
    <reaction evidence="8 10 13">
        <text>orotidine 5'-phosphate + H(+) = UMP + CO2</text>
        <dbReference type="Rhea" id="RHEA:11596"/>
        <dbReference type="ChEBI" id="CHEBI:15378"/>
        <dbReference type="ChEBI" id="CHEBI:16526"/>
        <dbReference type="ChEBI" id="CHEBI:57538"/>
        <dbReference type="ChEBI" id="CHEBI:57865"/>
        <dbReference type="EC" id="4.1.1.23"/>
    </reaction>
</comment>
<dbReference type="GO" id="GO:0004590">
    <property type="term" value="F:orotidine-5'-phosphate decarboxylase activity"/>
    <property type="evidence" value="ECO:0007669"/>
    <property type="project" value="UniProtKB-UniRule"/>
</dbReference>
<sequence length="232" mass="25363">MTKPIIALDFKDMEAVRTFLKPFNESLFVKVGMELYLQNGPDIIKEIRGFGHDIFLDLKLHDIPNTVGQAMKGLGNLDIQMVNVHAAGGSIMMQRALEGLRDSGSTASLIAVTQLTSTSESMMQQEQNIQSTINESILNYATLAQQAGLDGVVCSANESAMIRDALGTSFLKVTPGIRTLDDAKGDQVRVATPEFAKLNGSTHIVVGRSITLDKNPVEKYHQIKKAWETDVK</sequence>
<dbReference type="Pfam" id="PF00215">
    <property type="entry name" value="OMPdecase"/>
    <property type="match status" value="1"/>
</dbReference>
<dbReference type="NCBIfam" id="NF001273">
    <property type="entry name" value="PRK00230.1"/>
    <property type="match status" value="1"/>
</dbReference>
<evidence type="ECO:0000256" key="5">
    <source>
        <dbReference type="ARBA" id="ARBA00022793"/>
    </source>
</evidence>
<evidence type="ECO:0000256" key="13">
    <source>
        <dbReference type="RuleBase" id="RU000512"/>
    </source>
</evidence>
<feature type="binding site" evidence="10 12">
    <location>
        <position position="178"/>
    </location>
    <ligand>
        <name>substrate</name>
    </ligand>
</feature>
<feature type="active site" description="For OMPdecase activity" evidence="11">
    <location>
        <position position="59"/>
    </location>
</feature>
<dbReference type="CDD" id="cd04725">
    <property type="entry name" value="OMP_decarboxylase_like"/>
    <property type="match status" value="1"/>
</dbReference>
<evidence type="ECO:0000256" key="9">
    <source>
        <dbReference type="ARBA" id="ARBA00061012"/>
    </source>
</evidence>
<evidence type="ECO:0000256" key="7">
    <source>
        <dbReference type="ARBA" id="ARBA00023239"/>
    </source>
</evidence>
<proteinExistence type="inferred from homology"/>
<gene>
    <name evidence="10 15" type="primary">pyrF</name>
    <name evidence="15" type="ORF">MCCS_10050</name>
</gene>
<keyword evidence="6 10" id="KW-0665">Pyrimidine biosynthesis</keyword>
<dbReference type="InterPro" id="IPR013785">
    <property type="entry name" value="Aldolase_TIM"/>
</dbReference>
<dbReference type="Gene3D" id="3.20.20.70">
    <property type="entry name" value="Aldolase class I"/>
    <property type="match status" value="1"/>
</dbReference>
<organism evidence="15 16">
    <name type="scientific">Macrococcoides canis</name>
    <dbReference type="NCBI Taxonomy" id="1855823"/>
    <lineage>
        <taxon>Bacteria</taxon>
        <taxon>Bacillati</taxon>
        <taxon>Bacillota</taxon>
        <taxon>Bacilli</taxon>
        <taxon>Bacillales</taxon>
        <taxon>Staphylococcaceae</taxon>
        <taxon>Macrococcoides</taxon>
    </lineage>
</organism>
<comment type="function">
    <text evidence="2 10">Catalyzes the decarboxylation of orotidine 5'-monophosphate (OMP) to uridine 5'-monophosphate (UMP).</text>
</comment>
<dbReference type="UniPathway" id="UPA00070">
    <property type="reaction ID" value="UER00120"/>
</dbReference>
<dbReference type="HAMAP" id="MF_01200_B">
    <property type="entry name" value="OMPdecase_type1_B"/>
    <property type="match status" value="1"/>
</dbReference>
<evidence type="ECO:0000256" key="11">
    <source>
        <dbReference type="PIRSR" id="PIRSR614732-1"/>
    </source>
</evidence>
<evidence type="ECO:0000256" key="8">
    <source>
        <dbReference type="ARBA" id="ARBA00049157"/>
    </source>
</evidence>
<feature type="active site" description="Proton donor" evidence="10">
    <location>
        <position position="59"/>
    </location>
</feature>
<evidence type="ECO:0000256" key="10">
    <source>
        <dbReference type="HAMAP-Rule" id="MF_01200"/>
    </source>
</evidence>
<dbReference type="InterPro" id="IPR001754">
    <property type="entry name" value="OMPdeCOase_dom"/>
</dbReference>
<feature type="binding site" evidence="10 12">
    <location>
        <position position="116"/>
    </location>
    <ligand>
        <name>substrate</name>
    </ligand>
</feature>
<dbReference type="EMBL" id="CP021059">
    <property type="protein sequence ID" value="ARQ06652.1"/>
    <property type="molecule type" value="Genomic_DNA"/>
</dbReference>
<feature type="active site" description="For OMPdecase activity" evidence="11">
    <location>
        <position position="62"/>
    </location>
</feature>
<feature type="binding site" evidence="10 12">
    <location>
        <position position="187"/>
    </location>
    <ligand>
        <name>substrate</name>
    </ligand>
</feature>
<dbReference type="OrthoDB" id="9806203at2"/>
<dbReference type="InterPro" id="IPR014732">
    <property type="entry name" value="OMPdecase"/>
</dbReference>
<dbReference type="GO" id="GO:0044205">
    <property type="term" value="P:'de novo' UMP biosynthetic process"/>
    <property type="evidence" value="ECO:0007669"/>
    <property type="project" value="UniProtKB-UniRule"/>
</dbReference>
<feature type="active site" description="For OMPdecase activity" evidence="11">
    <location>
        <position position="57"/>
    </location>
</feature>
<dbReference type="GO" id="GO:0006207">
    <property type="term" value="P:'de novo' pyrimidine nucleobase biosynthetic process"/>
    <property type="evidence" value="ECO:0007669"/>
    <property type="project" value="InterPro"/>
</dbReference>
<evidence type="ECO:0000256" key="6">
    <source>
        <dbReference type="ARBA" id="ARBA00022975"/>
    </source>
</evidence>
<dbReference type="SUPFAM" id="SSF51366">
    <property type="entry name" value="Ribulose-phoshate binding barrel"/>
    <property type="match status" value="1"/>
</dbReference>
<feature type="binding site" evidence="10">
    <location>
        <begin position="57"/>
        <end position="66"/>
    </location>
    <ligand>
        <name>substrate</name>
    </ligand>
</feature>
<dbReference type="FunFam" id="3.20.20.70:FF:000015">
    <property type="entry name" value="Orotidine 5'-phosphate decarboxylase"/>
    <property type="match status" value="1"/>
</dbReference>
<dbReference type="InterPro" id="IPR018089">
    <property type="entry name" value="OMPdecase_AS"/>
</dbReference>
<protein>
    <recommendedName>
        <fullName evidence="10">Orotidine 5'-phosphate decarboxylase</fullName>
        <ecNumber evidence="10">4.1.1.23</ecNumber>
    </recommendedName>
    <alternativeName>
        <fullName evidence="10">OMP decarboxylase</fullName>
        <shortName evidence="10">OMPDCase</shortName>
        <shortName evidence="10">OMPdecase</shortName>
    </alternativeName>
</protein>
<evidence type="ECO:0000256" key="12">
    <source>
        <dbReference type="PIRSR" id="PIRSR614732-2"/>
    </source>
</evidence>
<keyword evidence="16" id="KW-1185">Reference proteome</keyword>
<dbReference type="RefSeq" id="WP_086042308.1">
    <property type="nucleotide sequence ID" value="NZ_CBCRZA010000006.1"/>
</dbReference>
<dbReference type="AlphaFoldDB" id="A0A1W7AAJ6"/>
<dbReference type="PANTHER" id="PTHR32119">
    <property type="entry name" value="OROTIDINE 5'-PHOSPHATE DECARBOXYLASE"/>
    <property type="match status" value="1"/>
</dbReference>
<dbReference type="KEGG" id="mcak:MCCS_10050"/>
<dbReference type="InterPro" id="IPR011060">
    <property type="entry name" value="RibuloseP-bd_barrel"/>
</dbReference>
<dbReference type="PROSITE" id="PS00156">
    <property type="entry name" value="OMPDECASE"/>
    <property type="match status" value="1"/>
</dbReference>
<name>A0A1W7AAJ6_9STAP</name>
<evidence type="ECO:0000256" key="2">
    <source>
        <dbReference type="ARBA" id="ARBA00002356"/>
    </source>
</evidence>
<dbReference type="SMART" id="SM00934">
    <property type="entry name" value="OMPdecase"/>
    <property type="match status" value="1"/>
</dbReference>
<evidence type="ECO:0000256" key="1">
    <source>
        <dbReference type="ARBA" id="ARBA00002272"/>
    </source>
</evidence>
<comment type="subunit">
    <text evidence="4 10">Homodimer.</text>
</comment>
<reference evidence="15 16" key="1">
    <citation type="journal article" date="2017" name="Int. J. Syst. Evol. Microbiol.">
        <title>Macrococcus canis sp. nov., a skin bacterium associated with infections in dogs.</title>
        <authorList>
            <person name="Gobeli Brawand S."/>
            <person name="Cotting K."/>
            <person name="Gomez-Sanz E."/>
            <person name="Collaud A."/>
            <person name="Thomann A."/>
            <person name="Brodard I."/>
            <person name="Rodriguez-Campos S."/>
            <person name="Strauss C."/>
            <person name="Perreten V."/>
        </authorList>
    </citation>
    <scope>NUCLEOTIDE SEQUENCE [LARGE SCALE GENOMIC DNA]</scope>
    <source>
        <strain evidence="15 16">KM45013</strain>
    </source>
</reference>
<feature type="domain" description="Orotidine 5'-phosphate decarboxylase" evidence="14">
    <location>
        <begin position="3"/>
        <end position="223"/>
    </location>
</feature>
<dbReference type="GO" id="GO:0005829">
    <property type="term" value="C:cytosol"/>
    <property type="evidence" value="ECO:0007669"/>
    <property type="project" value="TreeGrafter"/>
</dbReference>
<keyword evidence="7 10" id="KW-0456">Lyase</keyword>
<accession>A0A1W7AAJ6</accession>
<dbReference type="NCBIfam" id="TIGR01740">
    <property type="entry name" value="pyrF"/>
    <property type="match status" value="1"/>
</dbReference>
<comment type="similarity">
    <text evidence="9 10">Belongs to the OMP decarboxylase family. Type 1 subfamily.</text>
</comment>
<dbReference type="GeneID" id="35295137"/>
<dbReference type="STRING" id="1855823.MCCS_10050"/>
<evidence type="ECO:0000259" key="14">
    <source>
        <dbReference type="SMART" id="SM00934"/>
    </source>
</evidence>
<evidence type="ECO:0000313" key="15">
    <source>
        <dbReference type="EMBL" id="ARQ06652.1"/>
    </source>
</evidence>
<dbReference type="PANTHER" id="PTHR32119:SF2">
    <property type="entry name" value="OROTIDINE 5'-PHOSPHATE DECARBOXYLASE"/>
    <property type="match status" value="1"/>
</dbReference>